<dbReference type="InterPro" id="IPR036734">
    <property type="entry name" value="Neur_chan_lig-bd_sf"/>
</dbReference>
<dbReference type="InterPro" id="IPR006202">
    <property type="entry name" value="Neur_chan_lig-bd"/>
</dbReference>
<feature type="domain" description="Neurotransmitter-gated ion-channel ligand-binding" evidence="1">
    <location>
        <begin position="31"/>
        <end position="153"/>
    </location>
</feature>
<keyword evidence="2" id="KW-1185">Reference proteome</keyword>
<dbReference type="Gene3D" id="2.70.170.10">
    <property type="entry name" value="Neurotransmitter-gated ion-channel ligand-binding domain"/>
    <property type="match status" value="1"/>
</dbReference>
<dbReference type="GO" id="GO:0005230">
    <property type="term" value="F:extracellular ligand-gated monoatomic ion channel activity"/>
    <property type="evidence" value="ECO:0007669"/>
    <property type="project" value="InterPro"/>
</dbReference>
<evidence type="ECO:0000313" key="2">
    <source>
        <dbReference type="Proteomes" id="UP000887565"/>
    </source>
</evidence>
<accession>A0A915JIM6</accession>
<sequence length="228" mass="26403">MLYGALQQGVQSMKVINFDANTLPKSSGETHQIVRKILDQYDNLERPVKNEPVKVELELRLLDGFWREDDLVLKLFVRRTWNDQRLKFEPKQGGRDLIHLPGGIFEHYFWHPLTFFVQAHDFESMGPATTRIFSNGTVAQKDIYKVRIYRPLTASERGAQKINATITLTDFRYSTRGVLMNFPAESGACLTHSEFVKVENVQCSKFVINSKGRDYDQLMIKFDLVKKI</sequence>
<dbReference type="AlphaFoldDB" id="A0A915JIM6"/>
<dbReference type="SUPFAM" id="SSF63712">
    <property type="entry name" value="Nicotinic receptor ligand binding domain-like"/>
    <property type="match status" value="1"/>
</dbReference>
<organism evidence="2 3">
    <name type="scientific">Romanomermis culicivorax</name>
    <name type="common">Nematode worm</name>
    <dbReference type="NCBI Taxonomy" id="13658"/>
    <lineage>
        <taxon>Eukaryota</taxon>
        <taxon>Metazoa</taxon>
        <taxon>Ecdysozoa</taxon>
        <taxon>Nematoda</taxon>
        <taxon>Enoplea</taxon>
        <taxon>Dorylaimia</taxon>
        <taxon>Mermithida</taxon>
        <taxon>Mermithoidea</taxon>
        <taxon>Mermithidae</taxon>
        <taxon>Romanomermis</taxon>
    </lineage>
</organism>
<evidence type="ECO:0000259" key="1">
    <source>
        <dbReference type="Pfam" id="PF02931"/>
    </source>
</evidence>
<evidence type="ECO:0000313" key="3">
    <source>
        <dbReference type="WBParaSite" id="nRc.2.0.1.t25995-RA"/>
    </source>
</evidence>
<protein>
    <submittedName>
        <fullName evidence="3">Neurotransmitter-gated ion-channel ligand-binding domain-containing protein</fullName>
    </submittedName>
</protein>
<dbReference type="WBParaSite" id="nRc.2.0.1.t25995-RA">
    <property type="protein sequence ID" value="nRc.2.0.1.t25995-RA"/>
    <property type="gene ID" value="nRc.2.0.1.g25995"/>
</dbReference>
<reference evidence="3" key="1">
    <citation type="submission" date="2022-11" db="UniProtKB">
        <authorList>
            <consortium name="WormBaseParasite"/>
        </authorList>
    </citation>
    <scope>IDENTIFICATION</scope>
</reference>
<dbReference type="GO" id="GO:0016020">
    <property type="term" value="C:membrane"/>
    <property type="evidence" value="ECO:0007669"/>
    <property type="project" value="InterPro"/>
</dbReference>
<proteinExistence type="predicted"/>
<dbReference type="Proteomes" id="UP000887565">
    <property type="component" value="Unplaced"/>
</dbReference>
<dbReference type="Pfam" id="PF02931">
    <property type="entry name" value="Neur_chan_LBD"/>
    <property type="match status" value="1"/>
</dbReference>
<name>A0A915JIM6_ROMCU</name>